<feature type="region of interest" description="Disordered" evidence="8">
    <location>
        <begin position="205"/>
        <end position="231"/>
    </location>
</feature>
<evidence type="ECO:0000256" key="5">
    <source>
        <dbReference type="ARBA" id="ARBA00035003"/>
    </source>
</evidence>
<comment type="function">
    <text evidence="5">Microtubule inner protein (MIP) part of the dynein-decorated doublet microtubules (DMTs) in cilia axoneme, which is required for motile cilia beating.</text>
</comment>
<evidence type="ECO:0000256" key="6">
    <source>
        <dbReference type="ARBA" id="ARBA00035661"/>
    </source>
</evidence>
<evidence type="ECO:0000256" key="8">
    <source>
        <dbReference type="SAM" id="MobiDB-lite"/>
    </source>
</evidence>
<feature type="region of interest" description="Disordered" evidence="8">
    <location>
        <begin position="109"/>
        <end position="141"/>
    </location>
</feature>
<name>A0AAV1GCI2_XYRNO</name>
<dbReference type="GO" id="GO:0015630">
    <property type="term" value="C:microtubule cytoskeleton"/>
    <property type="evidence" value="ECO:0007669"/>
    <property type="project" value="UniProtKB-ARBA"/>
</dbReference>
<keyword evidence="11" id="KW-1185">Reference proteome</keyword>
<evidence type="ECO:0000256" key="7">
    <source>
        <dbReference type="ARBA" id="ARBA00041163"/>
    </source>
</evidence>
<evidence type="ECO:0000256" key="2">
    <source>
        <dbReference type="ARBA" id="ARBA00022490"/>
    </source>
</evidence>
<evidence type="ECO:0000256" key="1">
    <source>
        <dbReference type="ARBA" id="ARBA00004430"/>
    </source>
</evidence>
<reference evidence="10" key="1">
    <citation type="submission" date="2023-08" db="EMBL/GenBank/DDBJ databases">
        <authorList>
            <person name="Alioto T."/>
            <person name="Alioto T."/>
            <person name="Gomez Garrido J."/>
        </authorList>
    </citation>
    <scope>NUCLEOTIDE SEQUENCE</scope>
</reference>
<dbReference type="GO" id="GO:0005930">
    <property type="term" value="C:axoneme"/>
    <property type="evidence" value="ECO:0007669"/>
    <property type="project" value="UniProtKB-SubCell"/>
</dbReference>
<dbReference type="AlphaFoldDB" id="A0AAV1GCI2"/>
<feature type="compositionally biased region" description="Polar residues" evidence="8">
    <location>
        <begin position="213"/>
        <end position="231"/>
    </location>
</feature>
<proteinExistence type="inferred from homology"/>
<evidence type="ECO:0000256" key="3">
    <source>
        <dbReference type="ARBA" id="ARBA00023212"/>
    </source>
</evidence>
<protein>
    <recommendedName>
        <fullName evidence="7">Ciliary microtubule inner protein 2B</fullName>
    </recommendedName>
</protein>
<dbReference type="PANTHER" id="PTHR22146:SF8">
    <property type="entry name" value="PROTEIN FAM166B"/>
    <property type="match status" value="1"/>
</dbReference>
<gene>
    <name evidence="10" type="ORF">XNOV1_A037726</name>
</gene>
<comment type="subcellular location">
    <subcellularLocation>
        <location evidence="1">Cytoplasm</location>
        <location evidence="1">Cytoskeleton</location>
        <location evidence="1">Cilium axoneme</location>
    </subcellularLocation>
</comment>
<keyword evidence="2" id="KW-0963">Cytoplasm</keyword>
<dbReference type="Pfam" id="PF10629">
    <property type="entry name" value="CMI2B-like"/>
    <property type="match status" value="2"/>
</dbReference>
<feature type="domain" description="Ciliary microtubule inner protein 2A-C-like" evidence="9">
    <location>
        <begin position="16"/>
        <end position="68"/>
    </location>
</feature>
<sequence>MDKQTPKLSNTLLTPEPHYIPGFTGHCPQLKFNGGKSYGQLTAEMLRLPNIKCSAHRVVSDRHVPSAEYDSALTLRMIPGFTGFIPKRHNYFGSSYSDTCRKAISEFNQERRTRTQRSSSDLPALVYHTNPHPERPRPSLAATSGTVFCYKPLKPSTPLRTPYVMDDDDPNKHFISGFSGHVPKSRFLFGKGFAVTTNQALIQFGEQRRTDPRSQNNSGRKDSSVVTKSTIYPTDSGMVPSFSGHIPGYKFMCGDTFGNLTRYVLEKSGIKRISQDKS</sequence>
<evidence type="ECO:0000256" key="4">
    <source>
        <dbReference type="ARBA" id="ARBA00023273"/>
    </source>
</evidence>
<dbReference type="PANTHER" id="PTHR22146">
    <property type="entry name" value="CAT EYE SYNDROME CRITICAL REGION PROTEIN 6"/>
    <property type="match status" value="1"/>
</dbReference>
<evidence type="ECO:0000313" key="10">
    <source>
        <dbReference type="EMBL" id="CAJ1070789.1"/>
    </source>
</evidence>
<evidence type="ECO:0000313" key="11">
    <source>
        <dbReference type="Proteomes" id="UP001178508"/>
    </source>
</evidence>
<dbReference type="InterPro" id="IPR018902">
    <property type="entry name" value="CMI2A-C-like_dom"/>
</dbReference>
<keyword evidence="4" id="KW-0966">Cell projection</keyword>
<comment type="similarity">
    <text evidence="6">Belongs to the CIMIP2 family.</text>
</comment>
<feature type="domain" description="Ciliary microtubule inner protein 2A-C-like" evidence="9">
    <location>
        <begin position="237"/>
        <end position="266"/>
    </location>
</feature>
<dbReference type="Proteomes" id="UP001178508">
    <property type="component" value="Chromosome 13"/>
</dbReference>
<dbReference type="EMBL" id="OY660876">
    <property type="protein sequence ID" value="CAJ1070789.1"/>
    <property type="molecule type" value="Genomic_DNA"/>
</dbReference>
<accession>A0AAV1GCI2</accession>
<organism evidence="10 11">
    <name type="scientific">Xyrichtys novacula</name>
    <name type="common">Pearly razorfish</name>
    <name type="synonym">Hemipteronotus novacula</name>
    <dbReference type="NCBI Taxonomy" id="13765"/>
    <lineage>
        <taxon>Eukaryota</taxon>
        <taxon>Metazoa</taxon>
        <taxon>Chordata</taxon>
        <taxon>Craniata</taxon>
        <taxon>Vertebrata</taxon>
        <taxon>Euteleostomi</taxon>
        <taxon>Actinopterygii</taxon>
        <taxon>Neopterygii</taxon>
        <taxon>Teleostei</taxon>
        <taxon>Neoteleostei</taxon>
        <taxon>Acanthomorphata</taxon>
        <taxon>Eupercaria</taxon>
        <taxon>Labriformes</taxon>
        <taxon>Labridae</taxon>
        <taxon>Xyrichtys</taxon>
    </lineage>
</organism>
<evidence type="ECO:0000259" key="9">
    <source>
        <dbReference type="Pfam" id="PF10629"/>
    </source>
</evidence>
<keyword evidence="3" id="KW-0206">Cytoskeleton</keyword>